<feature type="transmembrane region" description="Helical" evidence="1">
    <location>
        <begin position="38"/>
        <end position="57"/>
    </location>
</feature>
<evidence type="ECO:0000256" key="1">
    <source>
        <dbReference type="SAM" id="Phobius"/>
    </source>
</evidence>
<keyword evidence="1" id="KW-0472">Membrane</keyword>
<feature type="transmembrane region" description="Helical" evidence="1">
    <location>
        <begin position="12"/>
        <end position="32"/>
    </location>
</feature>
<gene>
    <name evidence="2" type="ORF">DCC35_05535</name>
</gene>
<evidence type="ECO:0000313" key="3">
    <source>
        <dbReference type="Proteomes" id="UP000298616"/>
    </source>
</evidence>
<dbReference type="KEGG" id="fpf:DCC35_05535"/>
<reference evidence="2 3" key="1">
    <citation type="submission" date="2018-04" db="EMBL/GenBank/DDBJ databases">
        <title>Complete genome uncultured novel isolate.</title>
        <authorList>
            <person name="Merlino G."/>
        </authorList>
    </citation>
    <scope>NUCLEOTIDE SEQUENCE [LARGE SCALE GENOMIC DNA]</scope>
    <source>
        <strain evidence="3">R1DC9</strain>
    </source>
</reference>
<keyword evidence="1" id="KW-1133">Transmembrane helix</keyword>
<protein>
    <submittedName>
        <fullName evidence="2">Uncharacterized protein</fullName>
    </submittedName>
</protein>
<proteinExistence type="predicted"/>
<dbReference type="Proteomes" id="UP000298616">
    <property type="component" value="Chromosome"/>
</dbReference>
<dbReference type="AlphaFoldDB" id="A0A4D7JGL9"/>
<dbReference type="EMBL" id="CP028923">
    <property type="protein sequence ID" value="QCK14243.1"/>
    <property type="molecule type" value="Genomic_DNA"/>
</dbReference>
<dbReference type="RefSeq" id="WP_137089835.1">
    <property type="nucleotide sequence ID" value="NZ_CP028923.1"/>
</dbReference>
<keyword evidence="3" id="KW-1185">Reference proteome</keyword>
<accession>A0A4D7JGL9</accession>
<sequence length="149" mass="17115">MKGDIIDIKGPKMFALPFRLFGIVLIIVGVYYINSQPFIGILNAIAALIAILSFEGVEINRKNKTVKRYTSVLFIRIGKPRKYKIADHIYYVNTQRDEGKGIIKPKNNFKAYLHTEKDNFLLLKDSEENSLLQNLRVLAKFLSIEVKKI</sequence>
<organism evidence="2 3">
    <name type="scientific">Mangrovivirga cuniculi</name>
    <dbReference type="NCBI Taxonomy" id="2715131"/>
    <lineage>
        <taxon>Bacteria</taxon>
        <taxon>Pseudomonadati</taxon>
        <taxon>Bacteroidota</taxon>
        <taxon>Cytophagia</taxon>
        <taxon>Cytophagales</taxon>
        <taxon>Mangrovivirgaceae</taxon>
        <taxon>Mangrovivirga</taxon>
    </lineage>
</organism>
<name>A0A4D7JGL9_9BACT</name>
<evidence type="ECO:0000313" key="2">
    <source>
        <dbReference type="EMBL" id="QCK14243.1"/>
    </source>
</evidence>
<keyword evidence="1" id="KW-0812">Transmembrane</keyword>